<evidence type="ECO:0000256" key="5">
    <source>
        <dbReference type="ARBA" id="ARBA00023136"/>
    </source>
</evidence>
<protein>
    <recommendedName>
        <fullName evidence="6">Reticulon-like protein</fullName>
    </recommendedName>
</protein>
<evidence type="ECO:0000256" key="3">
    <source>
        <dbReference type="ARBA" id="ARBA00022824"/>
    </source>
</evidence>
<dbReference type="GO" id="GO:0009617">
    <property type="term" value="P:response to bacterium"/>
    <property type="evidence" value="ECO:0007669"/>
    <property type="project" value="InterPro"/>
</dbReference>
<organism evidence="8 9">
    <name type="scientific">Hibiscus syriacus</name>
    <name type="common">Rose of Sharon</name>
    <dbReference type="NCBI Taxonomy" id="106335"/>
    <lineage>
        <taxon>Eukaryota</taxon>
        <taxon>Viridiplantae</taxon>
        <taxon>Streptophyta</taxon>
        <taxon>Embryophyta</taxon>
        <taxon>Tracheophyta</taxon>
        <taxon>Spermatophyta</taxon>
        <taxon>Magnoliopsida</taxon>
        <taxon>eudicotyledons</taxon>
        <taxon>Gunneridae</taxon>
        <taxon>Pentapetalae</taxon>
        <taxon>rosids</taxon>
        <taxon>malvids</taxon>
        <taxon>Malvales</taxon>
        <taxon>Malvaceae</taxon>
        <taxon>Malvoideae</taxon>
        <taxon>Hibiscus</taxon>
    </lineage>
</organism>
<dbReference type="EMBL" id="VEPZ02001044">
    <property type="protein sequence ID" value="KAE8698590.1"/>
    <property type="molecule type" value="Genomic_DNA"/>
</dbReference>
<evidence type="ECO:0000256" key="2">
    <source>
        <dbReference type="ARBA" id="ARBA00022692"/>
    </source>
</evidence>
<keyword evidence="2 6" id="KW-0812">Transmembrane</keyword>
<evidence type="ECO:0000313" key="9">
    <source>
        <dbReference type="Proteomes" id="UP000436088"/>
    </source>
</evidence>
<keyword evidence="4 6" id="KW-1133">Transmembrane helix</keyword>
<dbReference type="Pfam" id="PF02453">
    <property type="entry name" value="Reticulon"/>
    <property type="match status" value="1"/>
</dbReference>
<feature type="transmembrane region" description="Helical" evidence="6">
    <location>
        <begin position="54"/>
        <end position="73"/>
    </location>
</feature>
<evidence type="ECO:0000256" key="6">
    <source>
        <dbReference type="RuleBase" id="RU363132"/>
    </source>
</evidence>
<evidence type="ECO:0000313" key="8">
    <source>
        <dbReference type="EMBL" id="KAE8698590.1"/>
    </source>
</evidence>
<keyword evidence="5 6" id="KW-0472">Membrane</keyword>
<dbReference type="InterPro" id="IPR003388">
    <property type="entry name" value="Reticulon"/>
</dbReference>
<dbReference type="AlphaFoldDB" id="A0A6A3A2N6"/>
<dbReference type="Proteomes" id="UP000436088">
    <property type="component" value="Unassembled WGS sequence"/>
</dbReference>
<dbReference type="PANTHER" id="PTHR10994:SF154">
    <property type="entry name" value="RETICULON-LIKE PROTEIN B11"/>
    <property type="match status" value="1"/>
</dbReference>
<comment type="caution">
    <text evidence="8">The sequence shown here is derived from an EMBL/GenBank/DDBJ whole genome shotgun (WGS) entry which is preliminary data.</text>
</comment>
<reference evidence="8" key="1">
    <citation type="submission" date="2019-09" db="EMBL/GenBank/DDBJ databases">
        <title>Draft genome information of white flower Hibiscus syriacus.</title>
        <authorList>
            <person name="Kim Y.-M."/>
        </authorList>
    </citation>
    <scope>NUCLEOTIDE SEQUENCE [LARGE SCALE GENOMIC DNA]</scope>
    <source>
        <strain evidence="8">YM2019G1</strain>
    </source>
</reference>
<sequence>MCDSVPTSRTSLHQALSGGLVADVLLWRNCCSGVVILASATAFWCLFELAGYSFVSFVANVLLPLVVILFFWAKSASLLNRPLPPLPNLEISEWNAGKIAKELQVWVNYALSITHDITLGTNLKLFLKV</sequence>
<dbReference type="GO" id="GO:0005789">
    <property type="term" value="C:endoplasmic reticulum membrane"/>
    <property type="evidence" value="ECO:0007669"/>
    <property type="project" value="UniProtKB-SubCell"/>
</dbReference>
<dbReference type="PROSITE" id="PS50845">
    <property type="entry name" value="RETICULON"/>
    <property type="match status" value="1"/>
</dbReference>
<evidence type="ECO:0000256" key="1">
    <source>
        <dbReference type="ARBA" id="ARBA00004477"/>
    </source>
</evidence>
<accession>A0A6A3A2N6</accession>
<comment type="subcellular location">
    <subcellularLocation>
        <location evidence="1 6">Endoplasmic reticulum membrane</location>
        <topology evidence="1 6">Multi-pass membrane protein</topology>
    </subcellularLocation>
</comment>
<feature type="transmembrane region" description="Helical" evidence="6">
    <location>
        <begin position="26"/>
        <end position="47"/>
    </location>
</feature>
<keyword evidence="9" id="KW-1185">Reference proteome</keyword>
<keyword evidence="3 6" id="KW-0256">Endoplasmic reticulum</keyword>
<feature type="domain" description="Reticulon" evidence="7">
    <location>
        <begin position="21"/>
        <end position="129"/>
    </location>
</feature>
<proteinExistence type="predicted"/>
<evidence type="ECO:0000259" key="7">
    <source>
        <dbReference type="PROSITE" id="PS50845"/>
    </source>
</evidence>
<evidence type="ECO:0000256" key="4">
    <source>
        <dbReference type="ARBA" id="ARBA00022989"/>
    </source>
</evidence>
<name>A0A6A3A2N6_HIBSY</name>
<gene>
    <name evidence="8" type="ORF">F3Y22_tig00110597pilonHSYRG00463</name>
</gene>
<dbReference type="InterPro" id="IPR045064">
    <property type="entry name" value="Reticulon-like"/>
</dbReference>
<dbReference type="PANTHER" id="PTHR10994">
    <property type="entry name" value="RETICULON"/>
    <property type="match status" value="1"/>
</dbReference>